<evidence type="ECO:0000313" key="2">
    <source>
        <dbReference type="EMBL" id="GED70257.1"/>
    </source>
</evidence>
<evidence type="ECO:0000259" key="1">
    <source>
        <dbReference type="Pfam" id="PF02036"/>
    </source>
</evidence>
<dbReference type="InterPro" id="IPR036527">
    <property type="entry name" value="SCP2_sterol-bd_dom_sf"/>
</dbReference>
<dbReference type="Proteomes" id="UP000319578">
    <property type="component" value="Unassembled WGS sequence"/>
</dbReference>
<dbReference type="Pfam" id="PF02036">
    <property type="entry name" value="SCP2"/>
    <property type="match status" value="1"/>
</dbReference>
<comment type="caution">
    <text evidence="2">The sequence shown here is derived from an EMBL/GenBank/DDBJ whole genome shotgun (WGS) entry which is preliminary data.</text>
</comment>
<reference evidence="2 3" key="1">
    <citation type="submission" date="2019-06" db="EMBL/GenBank/DDBJ databases">
        <title>Whole genome shotgun sequence of Brevibacillus reuszeri NBRC 15719.</title>
        <authorList>
            <person name="Hosoyama A."/>
            <person name="Uohara A."/>
            <person name="Ohji S."/>
            <person name="Ichikawa N."/>
        </authorList>
    </citation>
    <scope>NUCLEOTIDE SEQUENCE [LARGE SCALE GENOMIC DNA]</scope>
    <source>
        <strain evidence="2 3">NBRC 15719</strain>
    </source>
</reference>
<dbReference type="RefSeq" id="WP_236699965.1">
    <property type="nucleotide sequence ID" value="NZ_BJON01000015.1"/>
</dbReference>
<accession>A0ABQ0TS64</accession>
<feature type="domain" description="SCP2" evidence="1">
    <location>
        <begin position="16"/>
        <end position="106"/>
    </location>
</feature>
<name>A0ABQ0TS64_9BACL</name>
<evidence type="ECO:0000313" key="3">
    <source>
        <dbReference type="Proteomes" id="UP000319578"/>
    </source>
</evidence>
<dbReference type="Gene3D" id="3.30.1050.10">
    <property type="entry name" value="SCP2 sterol-binding domain"/>
    <property type="match status" value="1"/>
</dbReference>
<proteinExistence type="predicted"/>
<sequence>MSEVEAALSKFITNINAKPTAVAGFEAVYHFFLNGEEEGEYEIIFANDQAVYNKGFTCQSKCIVELSDVDLLKWLNGHLNPAASMITGKVKIKGDMLFSIKLQTLLHTFQI</sequence>
<dbReference type="InterPro" id="IPR003033">
    <property type="entry name" value="SCP2_sterol-bd_dom"/>
</dbReference>
<dbReference type="EMBL" id="BJON01000015">
    <property type="protein sequence ID" value="GED70257.1"/>
    <property type="molecule type" value="Genomic_DNA"/>
</dbReference>
<keyword evidence="3" id="KW-1185">Reference proteome</keyword>
<dbReference type="SUPFAM" id="SSF55718">
    <property type="entry name" value="SCP-like"/>
    <property type="match status" value="1"/>
</dbReference>
<gene>
    <name evidence="2" type="ORF">BRE01_39590</name>
</gene>
<organism evidence="2 3">
    <name type="scientific">Brevibacillus reuszeri</name>
    <dbReference type="NCBI Taxonomy" id="54915"/>
    <lineage>
        <taxon>Bacteria</taxon>
        <taxon>Bacillati</taxon>
        <taxon>Bacillota</taxon>
        <taxon>Bacilli</taxon>
        <taxon>Bacillales</taxon>
        <taxon>Paenibacillaceae</taxon>
        <taxon>Brevibacillus</taxon>
    </lineage>
</organism>
<protein>
    <recommendedName>
        <fullName evidence="1">SCP2 domain-containing protein</fullName>
    </recommendedName>
</protein>